<dbReference type="AlphaFoldDB" id="A0AA86RI82"/>
<dbReference type="EMBL" id="CATOUU010001177">
    <property type="protein sequence ID" value="CAI9977032.1"/>
    <property type="molecule type" value="Genomic_DNA"/>
</dbReference>
<dbReference type="Proteomes" id="UP001642409">
    <property type="component" value="Unassembled WGS sequence"/>
</dbReference>
<accession>A0AA86RI82</accession>
<reference evidence="2 3" key="2">
    <citation type="submission" date="2024-07" db="EMBL/GenBank/DDBJ databases">
        <authorList>
            <person name="Akdeniz Z."/>
        </authorList>
    </citation>
    <scope>NUCLEOTIDE SEQUENCE [LARGE SCALE GENOMIC DNA]</scope>
</reference>
<dbReference type="EMBL" id="CAXDID020000022">
    <property type="protein sequence ID" value="CAL5987912.1"/>
    <property type="molecule type" value="Genomic_DNA"/>
</dbReference>
<organism evidence="1">
    <name type="scientific">Hexamita inflata</name>
    <dbReference type="NCBI Taxonomy" id="28002"/>
    <lineage>
        <taxon>Eukaryota</taxon>
        <taxon>Metamonada</taxon>
        <taxon>Diplomonadida</taxon>
        <taxon>Hexamitidae</taxon>
        <taxon>Hexamitinae</taxon>
        <taxon>Hexamita</taxon>
    </lineage>
</organism>
<keyword evidence="3" id="KW-1185">Reference proteome</keyword>
<sequence>MNKLNQVNCKQIDQQILQRVKDDNPEATDEKAFELFTCLKNKEQTQLIQMISKLLKLKEADIRTYIFGEYAQKFLYKLTEADKMMIKEITAQMKGEQYNKIFDTIMKEFANSDKQVHIESVKKSVHYYVKLSQKEDDKKK</sequence>
<reference evidence="1" key="1">
    <citation type="submission" date="2023-06" db="EMBL/GenBank/DDBJ databases">
        <authorList>
            <person name="Kurt Z."/>
        </authorList>
    </citation>
    <scope>NUCLEOTIDE SEQUENCE</scope>
</reference>
<gene>
    <name evidence="2" type="ORF">HINF_LOCUS10112</name>
    <name evidence="1" type="ORF">HINF_LOCUS64677</name>
</gene>
<evidence type="ECO:0000313" key="2">
    <source>
        <dbReference type="EMBL" id="CAL5987912.1"/>
    </source>
</evidence>
<proteinExistence type="predicted"/>
<evidence type="ECO:0000313" key="1">
    <source>
        <dbReference type="EMBL" id="CAI9977032.1"/>
    </source>
</evidence>
<protein>
    <submittedName>
        <fullName evidence="2">Hypothetical_protein</fullName>
    </submittedName>
</protein>
<name>A0AA86RI82_9EUKA</name>
<comment type="caution">
    <text evidence="1">The sequence shown here is derived from an EMBL/GenBank/DDBJ whole genome shotgun (WGS) entry which is preliminary data.</text>
</comment>
<evidence type="ECO:0000313" key="3">
    <source>
        <dbReference type="Proteomes" id="UP001642409"/>
    </source>
</evidence>